<evidence type="ECO:0000313" key="6">
    <source>
        <dbReference type="Proteomes" id="UP000285301"/>
    </source>
</evidence>
<feature type="transmembrane region" description="Helical" evidence="4">
    <location>
        <begin position="144"/>
        <end position="163"/>
    </location>
</feature>
<name>A0A443Q797_9ACAR</name>
<protein>
    <submittedName>
        <fullName evidence="5">Sodium-dependent glucose transporter 1-like protein</fullName>
    </submittedName>
</protein>
<feature type="transmembrane region" description="Helical" evidence="4">
    <location>
        <begin position="52"/>
        <end position="74"/>
    </location>
</feature>
<evidence type="ECO:0000256" key="3">
    <source>
        <dbReference type="ARBA" id="ARBA00023136"/>
    </source>
</evidence>
<dbReference type="Pfam" id="PF07690">
    <property type="entry name" value="MFS_1"/>
    <property type="match status" value="1"/>
</dbReference>
<dbReference type="PANTHER" id="PTHR23121">
    <property type="entry name" value="SODIUM-DEPENDENT GLUCOSE TRANSPORTER 1"/>
    <property type="match status" value="1"/>
</dbReference>
<feature type="transmembrane region" description="Helical" evidence="4">
    <location>
        <begin position="12"/>
        <end position="32"/>
    </location>
</feature>
<comment type="caution">
    <text evidence="5">The sequence shown here is derived from an EMBL/GenBank/DDBJ whole genome shotgun (WGS) entry which is preliminary data.</text>
</comment>
<keyword evidence="2 4" id="KW-1133">Transmembrane helix</keyword>
<dbReference type="InterPro" id="IPR036259">
    <property type="entry name" value="MFS_trans_sf"/>
</dbReference>
<dbReference type="InterPro" id="IPR011701">
    <property type="entry name" value="MFS"/>
</dbReference>
<keyword evidence="5" id="KW-0762">Sugar transport</keyword>
<dbReference type="EMBL" id="NCKU01018376">
    <property type="protein sequence ID" value="RWR98847.1"/>
    <property type="molecule type" value="Genomic_DNA"/>
</dbReference>
<feature type="non-terminal residue" evidence="5">
    <location>
        <position position="181"/>
    </location>
</feature>
<dbReference type="PANTHER" id="PTHR23121:SF9">
    <property type="entry name" value="SODIUM-DEPENDENT GLUCOSE TRANSPORTER 1"/>
    <property type="match status" value="1"/>
</dbReference>
<keyword evidence="5" id="KW-0813">Transport</keyword>
<evidence type="ECO:0000256" key="1">
    <source>
        <dbReference type="ARBA" id="ARBA00022692"/>
    </source>
</evidence>
<accession>A0A443Q797</accession>
<evidence type="ECO:0000313" key="5">
    <source>
        <dbReference type="EMBL" id="RWR98847.1"/>
    </source>
</evidence>
<sequence length="181" mass="20061">MDKVVNSRKHKLALNAAIALCYFAFGVNYNLLGNTVTDFNNITGIDQAQFSYVFMLRSGIYCLGAIFLEGAWLPNFFNRQLLFGFNMLLLGVSMCLTPFFPRFEYILTNQAVVGFASGGIDIATNVLIMEMWEENSNTFLQATHLCYAIGSTASPMIAAPFLLDTKVYTNKTSNNGTLPES</sequence>
<dbReference type="OrthoDB" id="6365769at2759"/>
<organism evidence="5 6">
    <name type="scientific">Dinothrombium tinctorium</name>
    <dbReference type="NCBI Taxonomy" id="1965070"/>
    <lineage>
        <taxon>Eukaryota</taxon>
        <taxon>Metazoa</taxon>
        <taxon>Ecdysozoa</taxon>
        <taxon>Arthropoda</taxon>
        <taxon>Chelicerata</taxon>
        <taxon>Arachnida</taxon>
        <taxon>Acari</taxon>
        <taxon>Acariformes</taxon>
        <taxon>Trombidiformes</taxon>
        <taxon>Prostigmata</taxon>
        <taxon>Anystina</taxon>
        <taxon>Parasitengona</taxon>
        <taxon>Trombidioidea</taxon>
        <taxon>Trombidiidae</taxon>
        <taxon>Dinothrombium</taxon>
    </lineage>
</organism>
<evidence type="ECO:0000256" key="2">
    <source>
        <dbReference type="ARBA" id="ARBA00022989"/>
    </source>
</evidence>
<keyword evidence="1 4" id="KW-0812">Transmembrane</keyword>
<reference evidence="5 6" key="1">
    <citation type="journal article" date="2018" name="Gigascience">
        <title>Genomes of trombidid mites reveal novel predicted allergens and laterally-transferred genes associated with secondary metabolism.</title>
        <authorList>
            <person name="Dong X."/>
            <person name="Chaisiri K."/>
            <person name="Xia D."/>
            <person name="Armstrong S.D."/>
            <person name="Fang Y."/>
            <person name="Donnelly M.J."/>
            <person name="Kadowaki T."/>
            <person name="McGarry J.W."/>
            <person name="Darby A.C."/>
            <person name="Makepeace B.L."/>
        </authorList>
    </citation>
    <scope>NUCLEOTIDE SEQUENCE [LARGE SCALE GENOMIC DNA]</scope>
    <source>
        <strain evidence="5">UoL-WK</strain>
    </source>
</reference>
<dbReference type="Proteomes" id="UP000285301">
    <property type="component" value="Unassembled WGS sequence"/>
</dbReference>
<dbReference type="AlphaFoldDB" id="A0A443Q797"/>
<dbReference type="GO" id="GO:0022857">
    <property type="term" value="F:transmembrane transporter activity"/>
    <property type="evidence" value="ECO:0007669"/>
    <property type="project" value="InterPro"/>
</dbReference>
<keyword evidence="3 4" id="KW-0472">Membrane</keyword>
<dbReference type="STRING" id="1965070.A0A443Q797"/>
<proteinExistence type="predicted"/>
<dbReference type="SUPFAM" id="SSF103473">
    <property type="entry name" value="MFS general substrate transporter"/>
    <property type="match status" value="1"/>
</dbReference>
<keyword evidence="6" id="KW-1185">Reference proteome</keyword>
<gene>
    <name evidence="5" type="ORF">B4U79_18859</name>
</gene>
<evidence type="ECO:0000256" key="4">
    <source>
        <dbReference type="SAM" id="Phobius"/>
    </source>
</evidence>
<feature type="transmembrane region" description="Helical" evidence="4">
    <location>
        <begin position="81"/>
        <end position="100"/>
    </location>
</feature>
<dbReference type="Gene3D" id="1.20.1250.20">
    <property type="entry name" value="MFS general substrate transporter like domains"/>
    <property type="match status" value="1"/>
</dbReference>